<dbReference type="OrthoDB" id="10261210at2759"/>
<evidence type="ECO:0000313" key="3">
    <source>
        <dbReference type="Proteomes" id="UP000324800"/>
    </source>
</evidence>
<protein>
    <submittedName>
        <fullName evidence="2">Putative WASH complex subunit 4</fullName>
    </submittedName>
</protein>
<sequence length="864" mass="97239">MKSFEFDPFSDEKQMPPDEVHLLKFRTFTNQFKHDIHNLHNILNSSASDDWDSVYFPFQLDLRPFEQYSVLRMITETENETLERIIKVFTDLAIETDMLEKTAKSKIYSILLLYGQNQSMPQQTGGSTVKQLITESEIGLEMSRFLPILQQVYFFTKRVQDVATNLVRQLGSVFNQKGKIFQESFRNVHLAETWNCLKKLMIILITIDSIVQLNDKIEEGFQAFKKILRIVTNEPTRFGVNAAPSLQGKPIQTPLPQTQGAIIPQIQLDQSIPNIAQQSSDRSEGKDIRSLNIDFQVVEATFSNCNLFQTFINTPFHVAEIAPTILNPAFTAALIRVIREGINGIIASMGNQKKKDPISILFSQSSVFLTSITPQDLSTSNQSSSQQQSTLLTPTGQYLQSIYSPIIFLHQTQLPLEEEIIGVSGLLCLFPKIYQDQFPDRKLFLEFWEIFKKVIPVFLIIPSAKATLPFFPVRFLKMNYESCLEKMVYFNSQISTPANGFKEYNEQDLMDSAEIMLSEMDNSVKLRISTLCAGIDSWALAMLSSNPDAAAAAVRMMEEIEDNTNNDYMNQQDEKTQTGTTEKLAPLQHNVADQTISNRVKLVQNGLRMASGLQHLITSYVGLHIALSFPFPPRNLKLIVQAAGSLKLVQSVFFQRATVITEGILYAIDLLGLDASRQLQSLLDRHNIQIAMTSDQGERDQVDACRLACKMLCSGSGNTTALVYEGHGQSLFGDKQMSESGIMSNTDSKSGSDWEGIGDSSFSGRGGGGATIHRVIAARILSDILLRRIDEEDESQSRNTTNDALVTKKIHLRNSLSKLKTLVELPDAMKEACDCSFLYCCRDIFPHFFGLFLDCQFVKYLLLE</sequence>
<reference evidence="2 3" key="1">
    <citation type="submission" date="2019-03" db="EMBL/GenBank/DDBJ databases">
        <title>Single cell metagenomics reveals metabolic interactions within the superorganism composed of flagellate Streblomastix strix and complex community of Bacteroidetes bacteria on its surface.</title>
        <authorList>
            <person name="Treitli S.C."/>
            <person name="Kolisko M."/>
            <person name="Husnik F."/>
            <person name="Keeling P."/>
            <person name="Hampl V."/>
        </authorList>
    </citation>
    <scope>NUCLEOTIDE SEQUENCE [LARGE SCALE GENOMIC DNA]</scope>
    <source>
        <strain evidence="2">ST1C</strain>
    </source>
</reference>
<dbReference type="GO" id="GO:0016197">
    <property type="term" value="P:endosomal transport"/>
    <property type="evidence" value="ECO:0007669"/>
    <property type="project" value="TreeGrafter"/>
</dbReference>
<proteinExistence type="predicted"/>
<dbReference type="InterPro" id="IPR027307">
    <property type="entry name" value="WASH7"/>
</dbReference>
<evidence type="ECO:0000259" key="1">
    <source>
        <dbReference type="Pfam" id="PF14745"/>
    </source>
</evidence>
<accession>A0A5J4VAW3</accession>
<dbReference type="InterPro" id="IPR028191">
    <property type="entry name" value="WASH-4_N"/>
</dbReference>
<dbReference type="PANTHER" id="PTHR31409">
    <property type="entry name" value="WASH COMPLEX SUBUNIT 4"/>
    <property type="match status" value="1"/>
</dbReference>
<feature type="domain" description="WASH complex subunit 4 N-terminal" evidence="1">
    <location>
        <begin position="413"/>
        <end position="664"/>
    </location>
</feature>
<organism evidence="2 3">
    <name type="scientific">Streblomastix strix</name>
    <dbReference type="NCBI Taxonomy" id="222440"/>
    <lineage>
        <taxon>Eukaryota</taxon>
        <taxon>Metamonada</taxon>
        <taxon>Preaxostyla</taxon>
        <taxon>Oxymonadida</taxon>
        <taxon>Streblomastigidae</taxon>
        <taxon>Streblomastix</taxon>
    </lineage>
</organism>
<name>A0A5J4VAW3_9EUKA</name>
<dbReference type="PANTHER" id="PTHR31409:SF0">
    <property type="entry name" value="WASH COMPLEX SUBUNIT 4"/>
    <property type="match status" value="1"/>
</dbReference>
<dbReference type="GO" id="GO:0007032">
    <property type="term" value="P:endosome organization"/>
    <property type="evidence" value="ECO:0007669"/>
    <property type="project" value="TreeGrafter"/>
</dbReference>
<dbReference type="GO" id="GO:0005768">
    <property type="term" value="C:endosome"/>
    <property type="evidence" value="ECO:0007669"/>
    <property type="project" value="TreeGrafter"/>
</dbReference>
<feature type="domain" description="WASH complex subunit 4 N-terminal" evidence="1">
    <location>
        <begin position="27"/>
        <end position="242"/>
    </location>
</feature>
<evidence type="ECO:0000313" key="2">
    <source>
        <dbReference type="EMBL" id="KAA6379640.1"/>
    </source>
</evidence>
<dbReference type="Proteomes" id="UP000324800">
    <property type="component" value="Unassembled WGS sequence"/>
</dbReference>
<gene>
    <name evidence="2" type="ORF">EZS28_024833</name>
</gene>
<comment type="caution">
    <text evidence="2">The sequence shown here is derived from an EMBL/GenBank/DDBJ whole genome shotgun (WGS) entry which is preliminary data.</text>
</comment>
<dbReference type="AlphaFoldDB" id="A0A5J4VAW3"/>
<dbReference type="EMBL" id="SNRW01008365">
    <property type="protein sequence ID" value="KAA6379640.1"/>
    <property type="molecule type" value="Genomic_DNA"/>
</dbReference>
<dbReference type="Pfam" id="PF14745">
    <property type="entry name" value="WASH-4_N"/>
    <property type="match status" value="2"/>
</dbReference>
<dbReference type="GO" id="GO:0071203">
    <property type="term" value="C:WASH complex"/>
    <property type="evidence" value="ECO:0007669"/>
    <property type="project" value="InterPro"/>
</dbReference>